<gene>
    <name evidence="1" type="ORF">D7316_03426</name>
</gene>
<reference evidence="1 2" key="1">
    <citation type="submission" date="2018-11" db="EMBL/GenBank/DDBJ databases">
        <title>Gordonia insulae sp. nov., isolated from an island soil.</title>
        <authorList>
            <person name="Kim Y.S."/>
            <person name="Kim S.B."/>
        </authorList>
    </citation>
    <scope>NUCLEOTIDE SEQUENCE [LARGE SCALE GENOMIC DNA]</scope>
    <source>
        <strain evidence="1 2">MMS17-SY073</strain>
    </source>
</reference>
<protein>
    <submittedName>
        <fullName evidence="1">Uncharacterized protein</fullName>
    </submittedName>
</protein>
<dbReference type="AlphaFoldDB" id="A0A3G8JP17"/>
<evidence type="ECO:0000313" key="1">
    <source>
        <dbReference type="EMBL" id="AZG46821.1"/>
    </source>
</evidence>
<evidence type="ECO:0000313" key="2">
    <source>
        <dbReference type="Proteomes" id="UP000271469"/>
    </source>
</evidence>
<dbReference type="EMBL" id="CP033972">
    <property type="protein sequence ID" value="AZG46821.1"/>
    <property type="molecule type" value="Genomic_DNA"/>
</dbReference>
<sequence length="30" mass="3254">MLATIFYAIEAFDNMLWDIAESIVTGSSGS</sequence>
<organism evidence="1 2">
    <name type="scientific">Gordonia insulae</name>
    <dbReference type="NCBI Taxonomy" id="2420509"/>
    <lineage>
        <taxon>Bacteria</taxon>
        <taxon>Bacillati</taxon>
        <taxon>Actinomycetota</taxon>
        <taxon>Actinomycetes</taxon>
        <taxon>Mycobacteriales</taxon>
        <taxon>Gordoniaceae</taxon>
        <taxon>Gordonia</taxon>
    </lineage>
</organism>
<keyword evidence="2" id="KW-1185">Reference proteome</keyword>
<dbReference type="Proteomes" id="UP000271469">
    <property type="component" value="Chromosome"/>
</dbReference>
<name>A0A3G8JP17_9ACTN</name>
<proteinExistence type="predicted"/>
<dbReference type="KEGG" id="gom:D7316_03426"/>
<accession>A0A3G8JP17</accession>